<dbReference type="OrthoDB" id="8377146at2"/>
<evidence type="ECO:0000313" key="2">
    <source>
        <dbReference type="Proteomes" id="UP000006695"/>
    </source>
</evidence>
<dbReference type="KEGG" id="gur:Gura_3356"/>
<dbReference type="AlphaFoldDB" id="A5G6U5"/>
<sequence>MIIKNIIIGEDIRQEIGNKLSLMGIVGDSINIGIPHDAPQDMQIPVMLASLITIEDNITKDTNDFAMQVTMSLGENQFAKMAAMIGANGRPRIFHIPVPKFQFTLAETSVLTVNAKITKNDEVVSEGSYILDVIINRNQDNR</sequence>
<dbReference type="STRING" id="351605.Gura_3356"/>
<keyword evidence="2" id="KW-1185">Reference proteome</keyword>
<protein>
    <submittedName>
        <fullName evidence="1">Uncharacterized protein</fullName>
    </submittedName>
</protein>
<dbReference type="RefSeq" id="WP_011940174.1">
    <property type="nucleotide sequence ID" value="NC_009483.1"/>
</dbReference>
<accession>A5G6U5</accession>
<name>A5G6U5_GEOUR</name>
<dbReference type="EMBL" id="CP000698">
    <property type="protein sequence ID" value="ABQ27513.1"/>
    <property type="molecule type" value="Genomic_DNA"/>
</dbReference>
<proteinExistence type="predicted"/>
<evidence type="ECO:0000313" key="1">
    <source>
        <dbReference type="EMBL" id="ABQ27513.1"/>
    </source>
</evidence>
<gene>
    <name evidence="1" type="ordered locus">Gura_3356</name>
</gene>
<organism evidence="1 2">
    <name type="scientific">Geotalea uraniireducens (strain Rf4)</name>
    <name type="common">Geobacter uraniireducens</name>
    <dbReference type="NCBI Taxonomy" id="351605"/>
    <lineage>
        <taxon>Bacteria</taxon>
        <taxon>Pseudomonadati</taxon>
        <taxon>Thermodesulfobacteriota</taxon>
        <taxon>Desulfuromonadia</taxon>
        <taxon>Geobacterales</taxon>
        <taxon>Geobacteraceae</taxon>
        <taxon>Geotalea</taxon>
    </lineage>
</organism>
<dbReference type="Proteomes" id="UP000006695">
    <property type="component" value="Chromosome"/>
</dbReference>
<reference evidence="1 2" key="1">
    <citation type="submission" date="2007-05" db="EMBL/GenBank/DDBJ databases">
        <title>Complete sequence of Geobacter uraniireducens Rf4.</title>
        <authorList>
            <consortium name="US DOE Joint Genome Institute"/>
            <person name="Copeland A."/>
            <person name="Lucas S."/>
            <person name="Lapidus A."/>
            <person name="Barry K."/>
            <person name="Detter J.C."/>
            <person name="Glavina del Rio T."/>
            <person name="Hammon N."/>
            <person name="Israni S."/>
            <person name="Dalin E."/>
            <person name="Tice H."/>
            <person name="Pitluck S."/>
            <person name="Chertkov O."/>
            <person name="Brettin T."/>
            <person name="Bruce D."/>
            <person name="Han C."/>
            <person name="Schmutz J."/>
            <person name="Larimer F."/>
            <person name="Land M."/>
            <person name="Hauser L."/>
            <person name="Kyrpides N."/>
            <person name="Mikhailova N."/>
            <person name="Shelobolina E."/>
            <person name="Aklujkar M."/>
            <person name="Lovley D."/>
            <person name="Richardson P."/>
        </authorList>
    </citation>
    <scope>NUCLEOTIDE SEQUENCE [LARGE SCALE GENOMIC DNA]</scope>
    <source>
        <strain evidence="1 2">Rf4</strain>
    </source>
</reference>
<dbReference type="HOGENOM" id="CLU_1813040_0_0_7"/>